<evidence type="ECO:0000313" key="1">
    <source>
        <dbReference type="EMBL" id="MBA0746583.1"/>
    </source>
</evidence>
<dbReference type="EMBL" id="JABEZY010000009">
    <property type="protein sequence ID" value="MBA0746583.1"/>
    <property type="molecule type" value="Genomic_DNA"/>
</dbReference>
<dbReference type="Proteomes" id="UP000593579">
    <property type="component" value="Unassembled WGS sequence"/>
</dbReference>
<comment type="caution">
    <text evidence="1">The sequence shown here is derived from an EMBL/GenBank/DDBJ whole genome shotgun (WGS) entry which is preliminary data.</text>
</comment>
<proteinExistence type="predicted"/>
<dbReference type="AlphaFoldDB" id="A0A7J9CDI4"/>
<evidence type="ECO:0000313" key="2">
    <source>
        <dbReference type="Proteomes" id="UP000593579"/>
    </source>
</evidence>
<keyword evidence="2" id="KW-1185">Reference proteome</keyword>
<name>A0A7J9CDI4_GOSGO</name>
<reference evidence="1 2" key="1">
    <citation type="journal article" date="2019" name="Genome Biol. Evol.">
        <title>Insights into the evolution of the New World diploid cottons (Gossypium, subgenus Houzingenia) based on genome sequencing.</title>
        <authorList>
            <person name="Grover C.E."/>
            <person name="Arick M.A. 2nd"/>
            <person name="Thrash A."/>
            <person name="Conover J.L."/>
            <person name="Sanders W.S."/>
            <person name="Peterson D.G."/>
            <person name="Frelichowski J.E."/>
            <person name="Scheffler J.A."/>
            <person name="Scheffler B.E."/>
            <person name="Wendel J.F."/>
        </authorList>
    </citation>
    <scope>NUCLEOTIDE SEQUENCE [LARGE SCALE GENOMIC DNA]</scope>
    <source>
        <strain evidence="1">5</strain>
        <tissue evidence="1">Leaf</tissue>
    </source>
</reference>
<sequence length="24" mass="2910">MLNSRVFGRRGRSLKSKWLVRIYS</sequence>
<organism evidence="1 2">
    <name type="scientific">Gossypium gossypioides</name>
    <name type="common">Mexican cotton</name>
    <name type="synonym">Selera gossypioides</name>
    <dbReference type="NCBI Taxonomy" id="34282"/>
    <lineage>
        <taxon>Eukaryota</taxon>
        <taxon>Viridiplantae</taxon>
        <taxon>Streptophyta</taxon>
        <taxon>Embryophyta</taxon>
        <taxon>Tracheophyta</taxon>
        <taxon>Spermatophyta</taxon>
        <taxon>Magnoliopsida</taxon>
        <taxon>eudicotyledons</taxon>
        <taxon>Gunneridae</taxon>
        <taxon>Pentapetalae</taxon>
        <taxon>rosids</taxon>
        <taxon>malvids</taxon>
        <taxon>Malvales</taxon>
        <taxon>Malvaceae</taxon>
        <taxon>Malvoideae</taxon>
        <taxon>Gossypium</taxon>
    </lineage>
</organism>
<gene>
    <name evidence="1" type="ORF">Gogos_009089</name>
</gene>
<protein>
    <submittedName>
        <fullName evidence="1">Uncharacterized protein</fullName>
    </submittedName>
</protein>
<accession>A0A7J9CDI4</accession>